<dbReference type="Gene3D" id="3.40.50.720">
    <property type="entry name" value="NAD(P)-binding Rossmann-like Domain"/>
    <property type="match status" value="1"/>
</dbReference>
<dbReference type="PANTHER" id="PTHR45348">
    <property type="entry name" value="HYPOTHETICAL OXIDOREDUCTASE (EUROFUNG)"/>
    <property type="match status" value="1"/>
</dbReference>
<evidence type="ECO:0000259" key="1">
    <source>
        <dbReference type="Pfam" id="PF00107"/>
    </source>
</evidence>
<protein>
    <recommendedName>
        <fullName evidence="1">Alcohol dehydrogenase-like C-terminal domain-containing protein</fullName>
    </recommendedName>
</protein>
<feature type="domain" description="Alcohol dehydrogenase-like C-terminal" evidence="1">
    <location>
        <begin position="48"/>
        <end position="107"/>
    </location>
</feature>
<dbReference type="Proteomes" id="UP001556367">
    <property type="component" value="Unassembled WGS sequence"/>
</dbReference>
<sequence length="195" mass="21149">MAAIPETQKALIIPEAGSQYTLIRRPVHRPSPGDVLVKIEAIGLNPAEDYLLDLGVTHVVDRNGDVKDQITKLLNGAGIKYIYDAVHTPISQDEIDFLAPGGRLLSVVDVPKTLRLSDGREVTSVCGATQLFKDTGRALFAKLPEFFEKGIIKPTRIEKIEGGLNGILVGLERLEAKQVSGYKLVVVPSETPEAN</sequence>
<dbReference type="InterPro" id="IPR047122">
    <property type="entry name" value="Trans-enoyl_RdTase-like"/>
</dbReference>
<dbReference type="InterPro" id="IPR011032">
    <property type="entry name" value="GroES-like_sf"/>
</dbReference>
<dbReference type="SUPFAM" id="SSF51735">
    <property type="entry name" value="NAD(P)-binding Rossmann-fold domains"/>
    <property type="match status" value="1"/>
</dbReference>
<evidence type="ECO:0000313" key="2">
    <source>
        <dbReference type="EMBL" id="KAL0953199.1"/>
    </source>
</evidence>
<gene>
    <name evidence="2" type="ORF">HGRIS_004454</name>
</gene>
<name>A0ABR3JC34_9AGAR</name>
<reference evidence="3" key="1">
    <citation type="submission" date="2024-06" db="EMBL/GenBank/DDBJ databases">
        <title>Multi-omics analyses provide insights into the biosynthesis of the anticancer antibiotic pleurotin in Hohenbuehelia grisea.</title>
        <authorList>
            <person name="Weaver J.A."/>
            <person name="Alberti F."/>
        </authorList>
    </citation>
    <scope>NUCLEOTIDE SEQUENCE [LARGE SCALE GENOMIC DNA]</scope>
    <source>
        <strain evidence="3">T-177</strain>
    </source>
</reference>
<comment type="caution">
    <text evidence="2">The sequence shown here is derived from an EMBL/GenBank/DDBJ whole genome shotgun (WGS) entry which is preliminary data.</text>
</comment>
<keyword evidence="3" id="KW-1185">Reference proteome</keyword>
<dbReference type="Pfam" id="PF00107">
    <property type="entry name" value="ADH_zinc_N"/>
    <property type="match status" value="1"/>
</dbReference>
<evidence type="ECO:0000313" key="3">
    <source>
        <dbReference type="Proteomes" id="UP001556367"/>
    </source>
</evidence>
<dbReference type="InterPro" id="IPR013149">
    <property type="entry name" value="ADH-like_C"/>
</dbReference>
<accession>A0ABR3JC34</accession>
<proteinExistence type="predicted"/>
<dbReference type="PANTHER" id="PTHR45348:SF2">
    <property type="entry name" value="ZINC-TYPE ALCOHOL DEHYDROGENASE-LIKE PROTEIN C2E1P3.01"/>
    <property type="match status" value="1"/>
</dbReference>
<dbReference type="SUPFAM" id="SSF50129">
    <property type="entry name" value="GroES-like"/>
    <property type="match status" value="1"/>
</dbReference>
<dbReference type="InterPro" id="IPR036291">
    <property type="entry name" value="NAD(P)-bd_dom_sf"/>
</dbReference>
<dbReference type="EMBL" id="JASNQZ010000008">
    <property type="protein sequence ID" value="KAL0953199.1"/>
    <property type="molecule type" value="Genomic_DNA"/>
</dbReference>
<organism evidence="2 3">
    <name type="scientific">Hohenbuehelia grisea</name>
    <dbReference type="NCBI Taxonomy" id="104357"/>
    <lineage>
        <taxon>Eukaryota</taxon>
        <taxon>Fungi</taxon>
        <taxon>Dikarya</taxon>
        <taxon>Basidiomycota</taxon>
        <taxon>Agaricomycotina</taxon>
        <taxon>Agaricomycetes</taxon>
        <taxon>Agaricomycetidae</taxon>
        <taxon>Agaricales</taxon>
        <taxon>Pleurotineae</taxon>
        <taxon>Pleurotaceae</taxon>
        <taxon>Hohenbuehelia</taxon>
    </lineage>
</organism>
<dbReference type="Gene3D" id="3.90.180.10">
    <property type="entry name" value="Medium-chain alcohol dehydrogenases, catalytic domain"/>
    <property type="match status" value="1"/>
</dbReference>